<dbReference type="EMBL" id="DOGS01000079">
    <property type="protein sequence ID" value="HBQ48006.1"/>
    <property type="molecule type" value="Genomic_DNA"/>
</dbReference>
<proteinExistence type="predicted"/>
<evidence type="ECO:0000313" key="2">
    <source>
        <dbReference type="EMBL" id="HBQ48006.1"/>
    </source>
</evidence>
<dbReference type="PATRIC" id="fig|1280948.3.peg.2838"/>
<evidence type="ECO:0000313" key="5">
    <source>
        <dbReference type="Proteomes" id="UP000263957"/>
    </source>
</evidence>
<dbReference type="eggNOG" id="COG2841">
    <property type="taxonomic scope" value="Bacteria"/>
</dbReference>
<evidence type="ECO:0000313" key="3">
    <source>
        <dbReference type="EMBL" id="KCZ58426.1"/>
    </source>
</evidence>
<gene>
    <name evidence="2" type="ORF">DD728_03825</name>
    <name evidence="3" type="ORF">HY36_08585</name>
</gene>
<name>A0A059DWX1_9PROT</name>
<dbReference type="OrthoDB" id="1263265at2"/>
<dbReference type="Proteomes" id="UP000263957">
    <property type="component" value="Unassembled WGS sequence"/>
</dbReference>
<reference evidence="2 5" key="2">
    <citation type="journal article" date="2018" name="Nat. Biotechnol.">
        <title>A standardized bacterial taxonomy based on genome phylogeny substantially revises the tree of life.</title>
        <authorList>
            <person name="Parks D.H."/>
            <person name="Chuvochina M."/>
            <person name="Waite D.W."/>
            <person name="Rinke C."/>
            <person name="Skarshewski A."/>
            <person name="Chaumeil P.A."/>
            <person name="Hugenholtz P."/>
        </authorList>
    </citation>
    <scope>NUCLEOTIDE SEQUENCE [LARGE SCALE GENOMIC DNA]</scope>
    <source>
        <strain evidence="2">UBA10378</strain>
    </source>
</reference>
<keyword evidence="1" id="KW-0175">Coiled coil</keyword>
<dbReference type="Gene3D" id="6.10.280.50">
    <property type="match status" value="1"/>
</dbReference>
<protein>
    <submittedName>
        <fullName evidence="2">DUF465 domain-containing protein</fullName>
    </submittedName>
</protein>
<dbReference type="Proteomes" id="UP000024547">
    <property type="component" value="Unassembled WGS sequence"/>
</dbReference>
<dbReference type="Pfam" id="PF04325">
    <property type="entry name" value="DUF465"/>
    <property type="match status" value="1"/>
</dbReference>
<organism evidence="3 4">
    <name type="scientific">Hyphomonas atlantica</name>
    <dbReference type="NCBI Taxonomy" id="1280948"/>
    <lineage>
        <taxon>Bacteria</taxon>
        <taxon>Pseudomonadati</taxon>
        <taxon>Pseudomonadota</taxon>
        <taxon>Alphaproteobacteria</taxon>
        <taxon>Hyphomonadales</taxon>
        <taxon>Hyphomonadaceae</taxon>
        <taxon>Hyphomonas</taxon>
    </lineage>
</organism>
<dbReference type="RefSeq" id="WP_035554149.1">
    <property type="nucleotide sequence ID" value="NZ_AWFH01000056.1"/>
</dbReference>
<dbReference type="InterPro" id="IPR038444">
    <property type="entry name" value="DUF465_sf"/>
</dbReference>
<dbReference type="STRING" id="1280948.HY36_08585"/>
<evidence type="ECO:0000256" key="1">
    <source>
        <dbReference type="SAM" id="Coils"/>
    </source>
</evidence>
<sequence length="80" mass="9361">MSHTPHELAEEFPDAADRIHELKQTDAHFARLADEYHELNRQIHRIETDIEPASDAFQTRLRKQRMTIKDEINRILGATA</sequence>
<evidence type="ECO:0000313" key="4">
    <source>
        <dbReference type="Proteomes" id="UP000024547"/>
    </source>
</evidence>
<accession>A0A059DWX1</accession>
<feature type="coiled-coil region" evidence="1">
    <location>
        <begin position="22"/>
        <end position="49"/>
    </location>
</feature>
<reference evidence="3 4" key="1">
    <citation type="journal article" date="2014" name="Antonie Van Leeuwenhoek">
        <title>Hyphomonas beringensis sp. nov. and Hyphomonas chukchiensis sp. nov., isolated from surface seawater of the Bering Sea and Chukchi Sea.</title>
        <authorList>
            <person name="Li C."/>
            <person name="Lai Q."/>
            <person name="Li G."/>
            <person name="Dong C."/>
            <person name="Wang J."/>
            <person name="Liao Y."/>
            <person name="Shao Z."/>
        </authorList>
    </citation>
    <scope>NUCLEOTIDE SEQUENCE [LARGE SCALE GENOMIC DNA]</scope>
    <source>
        <strain evidence="3 4">22II1-22F38</strain>
    </source>
</reference>
<comment type="caution">
    <text evidence="3">The sequence shown here is derived from an EMBL/GenBank/DDBJ whole genome shotgun (WGS) entry which is preliminary data.</text>
</comment>
<dbReference type="AlphaFoldDB" id="A0A059DWX1"/>
<dbReference type="EMBL" id="AWFH01000056">
    <property type="protein sequence ID" value="KCZ58426.1"/>
    <property type="molecule type" value="Genomic_DNA"/>
</dbReference>
<keyword evidence="4" id="KW-1185">Reference proteome</keyword>
<dbReference type="InterPro" id="IPR007420">
    <property type="entry name" value="DUF465"/>
</dbReference>